<accession>A0ABV1FBZ3</accession>
<evidence type="ECO:0000313" key="9">
    <source>
        <dbReference type="EMBL" id="MEQ2470063.1"/>
    </source>
</evidence>
<evidence type="ECO:0000256" key="4">
    <source>
        <dbReference type="ARBA" id="ARBA00022692"/>
    </source>
</evidence>
<keyword evidence="4 7" id="KW-0812">Transmembrane</keyword>
<feature type="transmembrane region" description="Helical" evidence="7">
    <location>
        <begin position="528"/>
        <end position="545"/>
    </location>
</feature>
<proteinExistence type="inferred from homology"/>
<sequence>MHRYVTANMAGPYHIKNNIVCQDSYCVKKTNENITIAAVADGLGSEKFSDIGSKIAAKVAVEHCISNYNSNLSEDEVKKLMNNAFVYGYKSILEEAESAGEDEDEYDTTLSLVIFDNSKLYYGQSGDSGIVALLDTGEYIKLSDEQNDEYGNVYPLCSGPNVWQFGKAEGNVVSVMLMTDGVLKRICPKILKYDERNININVPFAESFMRRDETSDETVELFQTSLREFLEKYPEEKIDDDKTVIIIFNDDVNARYMDDEYYKFPDWDKLRKYSLDSLNQSDNDNPDLTELSECSESLTESLSVSTAESDQDKSNDIDEASIPKKNDIDVHYPEKEKSSKVTYSKKKHRHKKQKHTKFSHHSNSIVFDLIILLTVLIFSMLAFFSNKWLTEHANASYITVILLCFLSNATILLPAPSAIVVIEFSFILNPVIIALCGGLGSALGEMLGYVAGFHGARAIQTNLNHSNKNSKFKTFINKHKSKHPYILTFLISIIPLPIFDIIGIAAGASKLNPLKFFAVTICGKTLKFLMYAFIAYQLIPIISSINL</sequence>
<feature type="transmembrane region" description="Helical" evidence="7">
    <location>
        <begin position="485"/>
        <end position="508"/>
    </location>
</feature>
<comment type="similarity">
    <text evidence="2">Belongs to the DedA family.</text>
</comment>
<evidence type="ECO:0000259" key="8">
    <source>
        <dbReference type="PROSITE" id="PS51746"/>
    </source>
</evidence>
<dbReference type="InterPro" id="IPR051311">
    <property type="entry name" value="DedA_domain"/>
</dbReference>
<dbReference type="Pfam" id="PF09335">
    <property type="entry name" value="VTT_dom"/>
    <property type="match status" value="1"/>
</dbReference>
<feature type="domain" description="PPM-type phosphatase" evidence="8">
    <location>
        <begin position="6"/>
        <end position="249"/>
    </location>
</feature>
<evidence type="ECO:0000256" key="2">
    <source>
        <dbReference type="ARBA" id="ARBA00010792"/>
    </source>
</evidence>
<evidence type="ECO:0000256" key="1">
    <source>
        <dbReference type="ARBA" id="ARBA00004651"/>
    </source>
</evidence>
<evidence type="ECO:0000256" key="3">
    <source>
        <dbReference type="ARBA" id="ARBA00022475"/>
    </source>
</evidence>
<name>A0ABV1FBZ3_9FIRM</name>
<dbReference type="InterPro" id="IPR001932">
    <property type="entry name" value="PPM-type_phosphatase-like_dom"/>
</dbReference>
<keyword evidence="3" id="KW-1003">Cell membrane</keyword>
<evidence type="ECO:0000256" key="5">
    <source>
        <dbReference type="ARBA" id="ARBA00022989"/>
    </source>
</evidence>
<dbReference type="InterPro" id="IPR036457">
    <property type="entry name" value="PPM-type-like_dom_sf"/>
</dbReference>
<dbReference type="PROSITE" id="PS51746">
    <property type="entry name" value="PPM_2"/>
    <property type="match status" value="1"/>
</dbReference>
<dbReference type="PANTHER" id="PTHR42709:SF6">
    <property type="entry name" value="UNDECAPRENYL PHOSPHATE TRANSPORTER A"/>
    <property type="match status" value="1"/>
</dbReference>
<dbReference type="Pfam" id="PF13672">
    <property type="entry name" value="PP2C_2"/>
    <property type="match status" value="1"/>
</dbReference>
<organism evidence="9 10">
    <name type="scientific">Ruminococcoides intestinale</name>
    <dbReference type="NCBI Taxonomy" id="3133162"/>
    <lineage>
        <taxon>Bacteria</taxon>
        <taxon>Bacillati</taxon>
        <taxon>Bacillota</taxon>
        <taxon>Clostridia</taxon>
        <taxon>Eubacteriales</taxon>
        <taxon>Oscillospiraceae</taxon>
        <taxon>Ruminococcoides</taxon>
    </lineage>
</organism>
<keyword evidence="6 7" id="KW-0472">Membrane</keyword>
<dbReference type="PANTHER" id="PTHR42709">
    <property type="entry name" value="ALKALINE PHOSPHATASE LIKE PROTEIN"/>
    <property type="match status" value="1"/>
</dbReference>
<comment type="caution">
    <text evidence="9">The sequence shown here is derived from an EMBL/GenBank/DDBJ whole genome shotgun (WGS) entry which is preliminary data.</text>
</comment>
<protein>
    <submittedName>
        <fullName evidence="9">Protein phosphatase 2C domain-containing protein</fullName>
    </submittedName>
</protein>
<keyword evidence="5 7" id="KW-1133">Transmembrane helix</keyword>
<gene>
    <name evidence="9" type="ORF">WMO39_06940</name>
</gene>
<reference evidence="9 10" key="1">
    <citation type="submission" date="2024-03" db="EMBL/GenBank/DDBJ databases">
        <title>Human intestinal bacterial collection.</title>
        <authorList>
            <person name="Pauvert C."/>
            <person name="Hitch T.C.A."/>
            <person name="Clavel T."/>
        </authorList>
    </citation>
    <scope>NUCLEOTIDE SEQUENCE [LARGE SCALE GENOMIC DNA]</scope>
    <source>
        <strain evidence="9 10">CLA-JM-H38</strain>
    </source>
</reference>
<dbReference type="Proteomes" id="UP001490816">
    <property type="component" value="Unassembled WGS sequence"/>
</dbReference>
<evidence type="ECO:0000256" key="7">
    <source>
        <dbReference type="SAM" id="Phobius"/>
    </source>
</evidence>
<dbReference type="Gene3D" id="3.60.40.10">
    <property type="entry name" value="PPM-type phosphatase domain"/>
    <property type="match status" value="1"/>
</dbReference>
<feature type="transmembrane region" description="Helical" evidence="7">
    <location>
        <begin position="396"/>
        <end position="415"/>
    </location>
</feature>
<evidence type="ECO:0000256" key="6">
    <source>
        <dbReference type="ARBA" id="ARBA00023136"/>
    </source>
</evidence>
<dbReference type="SUPFAM" id="SSF81606">
    <property type="entry name" value="PP2C-like"/>
    <property type="match status" value="1"/>
</dbReference>
<feature type="transmembrane region" description="Helical" evidence="7">
    <location>
        <begin position="427"/>
        <end position="450"/>
    </location>
</feature>
<evidence type="ECO:0000313" key="10">
    <source>
        <dbReference type="Proteomes" id="UP001490816"/>
    </source>
</evidence>
<dbReference type="InterPro" id="IPR032816">
    <property type="entry name" value="VTT_dom"/>
</dbReference>
<keyword evidence="10" id="KW-1185">Reference proteome</keyword>
<dbReference type="RefSeq" id="WP_117949744.1">
    <property type="nucleotide sequence ID" value="NZ_JBBMEZ010000016.1"/>
</dbReference>
<dbReference type="EMBL" id="JBBMEZ010000016">
    <property type="protein sequence ID" value="MEQ2470063.1"/>
    <property type="molecule type" value="Genomic_DNA"/>
</dbReference>
<feature type="transmembrane region" description="Helical" evidence="7">
    <location>
        <begin position="365"/>
        <end position="384"/>
    </location>
</feature>
<comment type="subcellular location">
    <subcellularLocation>
        <location evidence="1">Cell membrane</location>
        <topology evidence="1">Multi-pass membrane protein</topology>
    </subcellularLocation>
</comment>